<feature type="domain" description="BioF2-like acetyltransferase" evidence="1">
    <location>
        <begin position="164"/>
        <end position="303"/>
    </location>
</feature>
<dbReference type="InterPro" id="IPR016181">
    <property type="entry name" value="Acyl_CoA_acyltransferase"/>
</dbReference>
<dbReference type="AlphaFoldDB" id="A0A1H8B2D5"/>
<name>A0A1H8B2D5_9PROT</name>
<reference evidence="2 3" key="1">
    <citation type="submission" date="2016-10" db="EMBL/GenBank/DDBJ databases">
        <authorList>
            <person name="de Groot N.N."/>
        </authorList>
    </citation>
    <scope>NUCLEOTIDE SEQUENCE [LARGE SCALE GENOMIC DNA]</scope>
    <source>
        <strain evidence="2 3">Nl18</strain>
    </source>
</reference>
<proteinExistence type="predicted"/>
<dbReference type="EMBL" id="FOCT01000001">
    <property type="protein sequence ID" value="SEM77071.1"/>
    <property type="molecule type" value="Genomic_DNA"/>
</dbReference>
<dbReference type="SUPFAM" id="SSF55729">
    <property type="entry name" value="Acyl-CoA N-acyltransferases (Nat)"/>
    <property type="match status" value="1"/>
</dbReference>
<gene>
    <name evidence="2" type="ORF">SAMN05216404_101106</name>
</gene>
<evidence type="ECO:0000313" key="2">
    <source>
        <dbReference type="EMBL" id="SEM77071.1"/>
    </source>
</evidence>
<sequence>MSWSIENALDAFPKYRQQWDDLNAATGDHILLDSRFVHPLLEKDRSAKQPVLLATFKSMSEPAMLLLKKTGIGSWSLFQPSQQPIGMVLFSPSANASEKVEDLLYSLPGLGLVLGITQQDPDHTFFQQRDTRSNREFIRYIQTGRIMLTKDFEYYWNDRPQDLRDNNARRRRKLERQGVECKLEELRLPGQMTEGIRNYSRMEQSGWKFRSGTAVGDQDPQGTFYRKILELFCERGEGAIYQLLFNGNPVASQICITRGGMVISLKIAYDEQFRSAAPGFLLQEEIIRHLYKNSDMRLMEFYGRVTEGWTKKWTDEIRTMFHVNFYRNVQVRSGIHFLKSILTRKKGTLLGES</sequence>
<dbReference type="InterPro" id="IPR038740">
    <property type="entry name" value="BioF2-like_GNAT_dom"/>
</dbReference>
<accession>A0A1H8B2D5</accession>
<dbReference type="Pfam" id="PF13480">
    <property type="entry name" value="Acetyltransf_6"/>
    <property type="match status" value="1"/>
</dbReference>
<dbReference type="GO" id="GO:0016740">
    <property type="term" value="F:transferase activity"/>
    <property type="evidence" value="ECO:0007669"/>
    <property type="project" value="UniProtKB-KW"/>
</dbReference>
<organism evidence="2 3">
    <name type="scientific">Nitrosospira multiformis</name>
    <dbReference type="NCBI Taxonomy" id="1231"/>
    <lineage>
        <taxon>Bacteria</taxon>
        <taxon>Pseudomonadati</taxon>
        <taxon>Pseudomonadota</taxon>
        <taxon>Betaproteobacteria</taxon>
        <taxon>Nitrosomonadales</taxon>
        <taxon>Nitrosomonadaceae</taxon>
        <taxon>Nitrosospira</taxon>
    </lineage>
</organism>
<keyword evidence="2" id="KW-0808">Transferase</keyword>
<dbReference type="Proteomes" id="UP000183898">
    <property type="component" value="Unassembled WGS sequence"/>
</dbReference>
<evidence type="ECO:0000259" key="1">
    <source>
        <dbReference type="Pfam" id="PF13480"/>
    </source>
</evidence>
<dbReference type="Gene3D" id="3.40.630.30">
    <property type="match status" value="1"/>
</dbReference>
<protein>
    <submittedName>
        <fullName evidence="2">Acetyltransferase (GNAT) domain-containing protein</fullName>
    </submittedName>
</protein>
<dbReference type="RefSeq" id="WP_081353606.1">
    <property type="nucleotide sequence ID" value="NZ_FOCT01000001.1"/>
</dbReference>
<evidence type="ECO:0000313" key="3">
    <source>
        <dbReference type="Proteomes" id="UP000183898"/>
    </source>
</evidence>